<accession>A0ACB7WFJ6</accession>
<gene>
    <name evidence="1" type="ORF">IHE45_04G107600</name>
</gene>
<proteinExistence type="predicted"/>
<dbReference type="Proteomes" id="UP000827976">
    <property type="component" value="Chromosome 4"/>
</dbReference>
<comment type="caution">
    <text evidence="1">The sequence shown here is derived from an EMBL/GenBank/DDBJ whole genome shotgun (WGS) entry which is preliminary data.</text>
</comment>
<dbReference type="EMBL" id="CM037014">
    <property type="protein sequence ID" value="KAH7686476.1"/>
    <property type="molecule type" value="Genomic_DNA"/>
</dbReference>
<protein>
    <submittedName>
        <fullName evidence="1">Uncharacterized protein</fullName>
    </submittedName>
</protein>
<evidence type="ECO:0000313" key="2">
    <source>
        <dbReference type="Proteomes" id="UP000827976"/>
    </source>
</evidence>
<sequence>MERGQLQTLATPPERMRTPSQFSIPRSHLDCVTYRALVRILSVCLDSSPNPSESPSDENHRCGADRVEVLEESLPSGNGCDGRCMVSSDGLGHGIELEEKEMTVISKDSEGDGRVDREVREGSIADCAGLVDLAVDVRDEVTNSGENPSLLEFEKRVSGGQEKQEWHNASDGFKGFGEDENRGSALVIWQDRMLCPSEFGSETLVDALSKEVALAVSGVGQGKPQEQLNVSDGSKDSVKVRTVAMHWLSRRIKCFADVGSKKVALVVSDVRQGKPQEQLNVCNGPLMVCEGENNGNSVGSLLDQMLFPSEFDNQMVVDVGSKELALVVDEVGQGKPQKQFNVRNGSLMVCEGKSKGNVSAVSQNQMPCPSEVGSEMVANVASKELALAGEAGKEKPQEQHIVNNESPMICEGENTGNLLIVSEDGTLCLSEVDGEMMVDVRSKELGLEGKLWQEKPHEQHDVSNASAEVYEGVYNTNKLVILHDQMSRLLSLVVKQW</sequence>
<organism evidence="1 2">
    <name type="scientific">Dioscorea alata</name>
    <name type="common">Purple yam</name>
    <dbReference type="NCBI Taxonomy" id="55571"/>
    <lineage>
        <taxon>Eukaryota</taxon>
        <taxon>Viridiplantae</taxon>
        <taxon>Streptophyta</taxon>
        <taxon>Embryophyta</taxon>
        <taxon>Tracheophyta</taxon>
        <taxon>Spermatophyta</taxon>
        <taxon>Magnoliopsida</taxon>
        <taxon>Liliopsida</taxon>
        <taxon>Dioscoreales</taxon>
        <taxon>Dioscoreaceae</taxon>
        <taxon>Dioscorea</taxon>
    </lineage>
</organism>
<reference evidence="2" key="1">
    <citation type="journal article" date="2022" name="Nat. Commun.">
        <title>Chromosome evolution and the genetic basis of agronomically important traits in greater yam.</title>
        <authorList>
            <person name="Bredeson J.V."/>
            <person name="Lyons J.B."/>
            <person name="Oniyinde I.O."/>
            <person name="Okereke N.R."/>
            <person name="Kolade O."/>
            <person name="Nnabue I."/>
            <person name="Nwadili C.O."/>
            <person name="Hribova E."/>
            <person name="Parker M."/>
            <person name="Nwogha J."/>
            <person name="Shu S."/>
            <person name="Carlson J."/>
            <person name="Kariba R."/>
            <person name="Muthemba S."/>
            <person name="Knop K."/>
            <person name="Barton G.J."/>
            <person name="Sherwood A.V."/>
            <person name="Lopez-Montes A."/>
            <person name="Asiedu R."/>
            <person name="Jamnadass R."/>
            <person name="Muchugi A."/>
            <person name="Goodstein D."/>
            <person name="Egesi C.N."/>
            <person name="Featherston J."/>
            <person name="Asfaw A."/>
            <person name="Simpson G.G."/>
            <person name="Dolezel J."/>
            <person name="Hendre P.S."/>
            <person name="Van Deynze A."/>
            <person name="Kumar P.L."/>
            <person name="Obidiegwu J.E."/>
            <person name="Bhattacharjee R."/>
            <person name="Rokhsar D.S."/>
        </authorList>
    </citation>
    <scope>NUCLEOTIDE SEQUENCE [LARGE SCALE GENOMIC DNA]</scope>
    <source>
        <strain evidence="2">cv. TDa95/00328</strain>
    </source>
</reference>
<name>A0ACB7WFJ6_DIOAL</name>
<evidence type="ECO:0000313" key="1">
    <source>
        <dbReference type="EMBL" id="KAH7686476.1"/>
    </source>
</evidence>
<keyword evidence="2" id="KW-1185">Reference proteome</keyword>